<dbReference type="InterPro" id="IPR000719">
    <property type="entry name" value="Prot_kinase_dom"/>
</dbReference>
<dbReference type="InterPro" id="IPR000961">
    <property type="entry name" value="AGC-kinase_C"/>
</dbReference>
<keyword evidence="4 8" id="KW-0547">Nucleotide-binding</keyword>
<dbReference type="InterPro" id="IPR005144">
    <property type="entry name" value="ATP-cone_dom"/>
</dbReference>
<evidence type="ECO:0000256" key="2">
    <source>
        <dbReference type="ARBA" id="ARBA00022527"/>
    </source>
</evidence>
<dbReference type="PROSITE" id="PS51161">
    <property type="entry name" value="ATP_CONE"/>
    <property type="match status" value="1"/>
</dbReference>
<name>A0A6P7U661_9MOLL</name>
<evidence type="ECO:0000256" key="6">
    <source>
        <dbReference type="ARBA" id="ARBA00022840"/>
    </source>
</evidence>
<dbReference type="InterPro" id="IPR011009">
    <property type="entry name" value="Kinase-like_dom_sf"/>
</dbReference>
<evidence type="ECO:0000259" key="9">
    <source>
        <dbReference type="PROSITE" id="PS50011"/>
    </source>
</evidence>
<evidence type="ECO:0000259" key="11">
    <source>
        <dbReference type="PROSITE" id="PS51285"/>
    </source>
</evidence>
<feature type="domain" description="Protein kinase" evidence="9">
    <location>
        <begin position="1"/>
        <end position="88"/>
    </location>
</feature>
<dbReference type="InterPro" id="IPR008926">
    <property type="entry name" value="RNR_R1-su_N"/>
</dbReference>
<dbReference type="GO" id="GO:0005524">
    <property type="term" value="F:ATP binding"/>
    <property type="evidence" value="ECO:0007669"/>
    <property type="project" value="UniProtKB-UniRule"/>
</dbReference>
<protein>
    <recommendedName>
        <fullName evidence="1">Ribonucleoside-diphosphate reductase large subunit</fullName>
    </recommendedName>
    <alternativeName>
        <fullName evidence="7">Ribonucleotide reductase large subunit</fullName>
    </alternativeName>
</protein>
<accession>A0A6P7U661</accession>
<organism evidence="12 13">
    <name type="scientific">Octopus sinensis</name>
    <name type="common">East Asian common octopus</name>
    <dbReference type="NCBI Taxonomy" id="2607531"/>
    <lineage>
        <taxon>Eukaryota</taxon>
        <taxon>Metazoa</taxon>
        <taxon>Spiralia</taxon>
        <taxon>Lophotrochozoa</taxon>
        <taxon>Mollusca</taxon>
        <taxon>Cephalopoda</taxon>
        <taxon>Coleoidea</taxon>
        <taxon>Octopodiformes</taxon>
        <taxon>Octopoda</taxon>
        <taxon>Incirrata</taxon>
        <taxon>Octopodidae</taxon>
        <taxon>Octopus</taxon>
    </lineage>
</organism>
<dbReference type="PROSITE" id="PS50011">
    <property type="entry name" value="PROTEIN_KINASE_DOM"/>
    <property type="match status" value="1"/>
</dbReference>
<evidence type="ECO:0000256" key="4">
    <source>
        <dbReference type="ARBA" id="ARBA00022741"/>
    </source>
</evidence>
<dbReference type="KEGG" id="osn:115231049"/>
<dbReference type="GO" id="GO:0004674">
    <property type="term" value="F:protein serine/threonine kinase activity"/>
    <property type="evidence" value="ECO:0007669"/>
    <property type="project" value="UniProtKB-KW"/>
</dbReference>
<dbReference type="PANTHER" id="PTHR24351">
    <property type="entry name" value="RIBOSOMAL PROTEIN S6 KINASE"/>
    <property type="match status" value="1"/>
</dbReference>
<evidence type="ECO:0000256" key="7">
    <source>
        <dbReference type="ARBA" id="ARBA00031255"/>
    </source>
</evidence>
<keyword evidence="12" id="KW-1185">Reference proteome</keyword>
<evidence type="ECO:0000256" key="8">
    <source>
        <dbReference type="PROSITE-ProRule" id="PRU00492"/>
    </source>
</evidence>
<dbReference type="Proteomes" id="UP000515154">
    <property type="component" value="Unplaced"/>
</dbReference>
<reference evidence="13" key="1">
    <citation type="submission" date="2025-08" db="UniProtKB">
        <authorList>
            <consortium name="RefSeq"/>
        </authorList>
    </citation>
    <scope>IDENTIFICATION</scope>
</reference>
<dbReference type="AlphaFoldDB" id="A0A6P7U661"/>
<evidence type="ECO:0000313" key="13">
    <source>
        <dbReference type="RefSeq" id="XP_029657002.1"/>
    </source>
</evidence>
<keyword evidence="6 8" id="KW-0067">ATP-binding</keyword>
<keyword evidence="2" id="KW-0723">Serine/threonine-protein kinase</keyword>
<gene>
    <name evidence="13" type="primary">LOC115231049</name>
</gene>
<dbReference type="Pfam" id="PF03477">
    <property type="entry name" value="ATP-cone"/>
    <property type="match status" value="1"/>
</dbReference>
<evidence type="ECO:0000256" key="3">
    <source>
        <dbReference type="ARBA" id="ARBA00022679"/>
    </source>
</evidence>
<evidence type="ECO:0000256" key="1">
    <source>
        <dbReference type="ARBA" id="ARBA00019284"/>
    </source>
</evidence>
<proteinExistence type="predicted"/>
<evidence type="ECO:0000256" key="5">
    <source>
        <dbReference type="ARBA" id="ARBA00022777"/>
    </source>
</evidence>
<dbReference type="PROSITE" id="PS51285">
    <property type="entry name" value="AGC_KINASE_CTER"/>
    <property type="match status" value="1"/>
</dbReference>
<dbReference type="SUPFAM" id="SSF56112">
    <property type="entry name" value="Protein kinase-like (PK-like)"/>
    <property type="match status" value="1"/>
</dbReference>
<dbReference type="Gene3D" id="1.10.510.10">
    <property type="entry name" value="Transferase(Phosphotransferase) domain 1"/>
    <property type="match status" value="1"/>
</dbReference>
<sequence>MAPEFYYKAGHEFPVDLWALGVVMYEMAYGKLPFTCSKTADVSYYVKHCPPKHNHSKSQALSSLILKLLDKDEYTRLTCSQAKIHPFYNSLCWDNVFNKVIPPPFVPQLAQVTLKVVNGLYSGVKTKELDNLAAETAATMTTKHPDYATLASRIAISNLQKETKSQFSGKILS</sequence>
<keyword evidence="3" id="KW-0808">Transferase</keyword>
<feature type="domain" description="ATP-cone" evidence="10">
    <location>
        <begin position="66"/>
        <end position="165"/>
    </location>
</feature>
<dbReference type="SUPFAM" id="SSF48168">
    <property type="entry name" value="R1 subunit of ribonucleotide reductase, N-terminal domain"/>
    <property type="match status" value="1"/>
</dbReference>
<dbReference type="RefSeq" id="XP_029657002.1">
    <property type="nucleotide sequence ID" value="XM_029801142.1"/>
</dbReference>
<feature type="domain" description="AGC-kinase C-terminal" evidence="11">
    <location>
        <begin position="89"/>
        <end position="173"/>
    </location>
</feature>
<evidence type="ECO:0000259" key="10">
    <source>
        <dbReference type="PROSITE" id="PS51161"/>
    </source>
</evidence>
<evidence type="ECO:0000313" key="12">
    <source>
        <dbReference type="Proteomes" id="UP000515154"/>
    </source>
</evidence>
<keyword evidence="5" id="KW-0418">Kinase</keyword>
<dbReference type="Pfam" id="PF00069">
    <property type="entry name" value="Pkinase"/>
    <property type="match status" value="1"/>
</dbReference>